<reference evidence="9 10" key="1">
    <citation type="journal article" date="2016" name="Genome Announc.">
        <title>Draft Genome Sequence of Criibacterium bergeronii gen. nov., sp. nov., Strain CCRI-22567T, Isolated from a Vaginal Sample from a Woman with Bacterial Vaginosis.</title>
        <authorList>
            <person name="Maheux A.F."/>
            <person name="Berube E."/>
            <person name="Boudreau D.K."/>
            <person name="Raymond F."/>
            <person name="Corbeil J."/>
            <person name="Roy P.H."/>
            <person name="Boissinot M."/>
            <person name="Omar R.F."/>
        </authorList>
    </citation>
    <scope>NUCLEOTIDE SEQUENCE [LARGE SCALE GENOMIC DNA]</scope>
    <source>
        <strain evidence="9 10">CCRI-22567</strain>
    </source>
</reference>
<gene>
    <name evidence="9" type="ORF">BBG48_003880</name>
</gene>
<dbReference type="Pfam" id="PF13677">
    <property type="entry name" value="MotB_plug"/>
    <property type="match status" value="1"/>
</dbReference>
<dbReference type="InterPro" id="IPR006665">
    <property type="entry name" value="OmpA-like"/>
</dbReference>
<dbReference type="AlphaFoldDB" id="A0A371IMK0"/>
<sequence>MAKKQVIEEIKMGAPEYMNTYGDLMTLLLCFFVLLFAMSNVDAKKFEAIVMSFSGSLGILDGGETIVKDSVIDQGSVSDGTSSYQMDMQTVTGTETENFEQMQKQIEEYLQQNNLQDAVDVINEDQGLLLRFQDSVLFDQGSATVKQQSYVLMNYVGKMLLSPNFRDKFVSVEGHTDNVPISNSRFASNWELSVARACNVVRYLIEQGNIEPTRLTAAGYSEYHPVVKNDSVQNMSKNRRVDILIMKSKNVKSQNSVN</sequence>
<dbReference type="PANTHER" id="PTHR30329:SF21">
    <property type="entry name" value="LIPOPROTEIN YIAD-RELATED"/>
    <property type="match status" value="1"/>
</dbReference>
<keyword evidence="5" id="KW-1133">Transmembrane helix</keyword>
<dbReference type="GO" id="GO:0005886">
    <property type="term" value="C:plasma membrane"/>
    <property type="evidence" value="ECO:0007669"/>
    <property type="project" value="UniProtKB-SubCell"/>
</dbReference>
<evidence type="ECO:0000313" key="10">
    <source>
        <dbReference type="Proteomes" id="UP000093352"/>
    </source>
</evidence>
<keyword evidence="9" id="KW-0282">Flagellum</keyword>
<evidence type="ECO:0000259" key="8">
    <source>
        <dbReference type="PROSITE" id="PS51123"/>
    </source>
</evidence>
<dbReference type="Pfam" id="PF00691">
    <property type="entry name" value="OmpA"/>
    <property type="match status" value="1"/>
</dbReference>
<dbReference type="InterPro" id="IPR036737">
    <property type="entry name" value="OmpA-like_sf"/>
</dbReference>
<keyword evidence="6 7" id="KW-0472">Membrane</keyword>
<evidence type="ECO:0000256" key="7">
    <source>
        <dbReference type="PROSITE-ProRule" id="PRU00473"/>
    </source>
</evidence>
<evidence type="ECO:0000256" key="3">
    <source>
        <dbReference type="ARBA" id="ARBA00022475"/>
    </source>
</evidence>
<keyword evidence="4" id="KW-0812">Transmembrane</keyword>
<dbReference type="EMBL" id="MBEW02000005">
    <property type="protein sequence ID" value="RDY21733.1"/>
    <property type="molecule type" value="Genomic_DNA"/>
</dbReference>
<comment type="similarity">
    <text evidence="2">Belongs to the MotB family.</text>
</comment>
<evidence type="ECO:0000256" key="4">
    <source>
        <dbReference type="ARBA" id="ARBA00022692"/>
    </source>
</evidence>
<comment type="subcellular location">
    <subcellularLocation>
        <location evidence="1">Cell membrane</location>
        <topology evidence="1">Single-pass membrane protein</topology>
    </subcellularLocation>
</comment>
<feature type="domain" description="OmpA-like" evidence="8">
    <location>
        <begin position="125"/>
        <end position="249"/>
    </location>
</feature>
<evidence type="ECO:0000256" key="5">
    <source>
        <dbReference type="ARBA" id="ARBA00022989"/>
    </source>
</evidence>
<evidence type="ECO:0000313" key="9">
    <source>
        <dbReference type="EMBL" id="RDY21733.1"/>
    </source>
</evidence>
<keyword evidence="10" id="KW-1185">Reference proteome</keyword>
<dbReference type="SUPFAM" id="SSF103088">
    <property type="entry name" value="OmpA-like"/>
    <property type="match status" value="1"/>
</dbReference>
<proteinExistence type="inferred from homology"/>
<name>A0A371IMK0_9FIRM</name>
<dbReference type="PROSITE" id="PS51123">
    <property type="entry name" value="OMPA_2"/>
    <property type="match status" value="1"/>
</dbReference>
<dbReference type="Gene3D" id="3.30.1330.60">
    <property type="entry name" value="OmpA-like domain"/>
    <property type="match status" value="1"/>
</dbReference>
<accession>A0A371IMK0</accession>
<dbReference type="CDD" id="cd07185">
    <property type="entry name" value="OmpA_C-like"/>
    <property type="match status" value="1"/>
</dbReference>
<dbReference type="Proteomes" id="UP000093352">
    <property type="component" value="Unassembled WGS sequence"/>
</dbReference>
<protein>
    <submittedName>
        <fullName evidence="9">Flagellar motor protein MotB</fullName>
    </submittedName>
</protein>
<keyword evidence="3" id="KW-1003">Cell membrane</keyword>
<comment type="caution">
    <text evidence="9">The sequence shown here is derived from an EMBL/GenBank/DDBJ whole genome shotgun (WGS) entry which is preliminary data.</text>
</comment>
<keyword evidence="9" id="KW-0966">Cell projection</keyword>
<dbReference type="RefSeq" id="WP_068911414.1">
    <property type="nucleotide sequence ID" value="NZ_MBEW02000005.1"/>
</dbReference>
<evidence type="ECO:0000256" key="6">
    <source>
        <dbReference type="ARBA" id="ARBA00023136"/>
    </source>
</evidence>
<evidence type="ECO:0000256" key="2">
    <source>
        <dbReference type="ARBA" id="ARBA00008914"/>
    </source>
</evidence>
<dbReference type="PANTHER" id="PTHR30329">
    <property type="entry name" value="STATOR ELEMENT OF FLAGELLAR MOTOR COMPLEX"/>
    <property type="match status" value="1"/>
</dbReference>
<keyword evidence="9" id="KW-0969">Cilium</keyword>
<dbReference type="InterPro" id="IPR050330">
    <property type="entry name" value="Bact_OuterMem_StrucFunc"/>
</dbReference>
<dbReference type="InterPro" id="IPR025713">
    <property type="entry name" value="MotB-like_N_dom"/>
</dbReference>
<organism evidence="9 10">
    <name type="scientific">Criibacterium bergeronii</name>
    <dbReference type="NCBI Taxonomy" id="1871336"/>
    <lineage>
        <taxon>Bacteria</taxon>
        <taxon>Bacillati</taxon>
        <taxon>Bacillota</taxon>
        <taxon>Clostridia</taxon>
        <taxon>Peptostreptococcales</taxon>
        <taxon>Filifactoraceae</taxon>
        <taxon>Criibacterium</taxon>
    </lineage>
</organism>
<dbReference type="STRING" id="1871336.BBG48_00285"/>
<evidence type="ECO:0000256" key="1">
    <source>
        <dbReference type="ARBA" id="ARBA00004162"/>
    </source>
</evidence>